<reference evidence="4" key="1">
    <citation type="journal article" date="2018" name="Nat. Plants">
        <title>Whole-genome landscape of Medicago truncatula symbiotic genes.</title>
        <authorList>
            <person name="Pecrix Y."/>
            <person name="Staton S.E."/>
            <person name="Sallet E."/>
            <person name="Lelandais-Briere C."/>
            <person name="Moreau S."/>
            <person name="Carrere S."/>
            <person name="Blein T."/>
            <person name="Jardinaud M.F."/>
            <person name="Latrasse D."/>
            <person name="Zouine M."/>
            <person name="Zahm M."/>
            <person name="Kreplak J."/>
            <person name="Mayjonade B."/>
            <person name="Satge C."/>
            <person name="Perez M."/>
            <person name="Cauet S."/>
            <person name="Marande W."/>
            <person name="Chantry-Darmon C."/>
            <person name="Lopez-Roques C."/>
            <person name="Bouchez O."/>
            <person name="Berard A."/>
            <person name="Debelle F."/>
            <person name="Munos S."/>
            <person name="Bendahmane A."/>
            <person name="Berges H."/>
            <person name="Niebel A."/>
            <person name="Buitink J."/>
            <person name="Frugier F."/>
            <person name="Benhamed M."/>
            <person name="Crespi M."/>
            <person name="Gouzy J."/>
            <person name="Gamas P."/>
        </authorList>
    </citation>
    <scope>NUCLEOTIDE SEQUENCE [LARGE SCALE GENOMIC DNA]</scope>
    <source>
        <strain evidence="4">cv. Jemalong A17</strain>
    </source>
</reference>
<accession>A0A396HYG2</accession>
<evidence type="ECO:0000313" key="4">
    <source>
        <dbReference type="Proteomes" id="UP000265566"/>
    </source>
</evidence>
<dbReference type="Proteomes" id="UP000265566">
    <property type="component" value="Chromosome 4"/>
</dbReference>
<dbReference type="Gramene" id="rna20276">
    <property type="protein sequence ID" value="RHN58370.1"/>
    <property type="gene ID" value="gene20276"/>
</dbReference>
<sequence>MKILPQQQLNGFVNMDQLLTLLFNDLTNEGLVKKSNKHKAVFLGDQELEGVHQFQSFIDQYNMDYISLNDMEKQSSILDGTVDFVFTSNFPASSQFIDRTLKTNGIAAVVILNAAAFHKPSNYKVAYMRRFQKVVMAMKKITTSPVKLGSQRKLLGYATEAKRAALQKLEDVLLEPPRAASGKSRVYLKRIKYLPDLMGDTLESYPRRVFIDVGLPQKDGGSGTDWFSKNYPTRNKNFEMYKIETVVESSPTAQVEMSDWLMKNVKDEEYVVMKAEAEVVEEMMRSKSIMLVDELFLECKPQGLNLKRGTRGKRAYWECLALYGKLRDEGVAVHQWWG</sequence>
<dbReference type="AlphaFoldDB" id="A0A396HYG2"/>
<dbReference type="Gramene" id="rna20275">
    <property type="protein sequence ID" value="RHN58369.1"/>
    <property type="gene ID" value="gene20275"/>
</dbReference>
<evidence type="ECO:0000313" key="3">
    <source>
        <dbReference type="EMBL" id="RHN58370.1"/>
    </source>
</evidence>
<reference evidence="3" key="2">
    <citation type="journal article" date="2018" name="Nat. Plants">
        <title>Whole-genome landscape of Medicago truncatula symbiotic genes.</title>
        <authorList>
            <person name="Pecrix Y."/>
            <person name="Gamas P."/>
            <person name="Carrere S."/>
        </authorList>
    </citation>
    <scope>NUCLEOTIDE SEQUENCE</scope>
    <source>
        <tissue evidence="3">Leaves</tissue>
    </source>
</reference>
<evidence type="ECO:0000313" key="2">
    <source>
        <dbReference type="EMBL" id="RHN58369.1"/>
    </source>
</evidence>
<protein>
    <recommendedName>
        <fullName evidence="1">DUF7870 domain-containing protein</fullName>
    </recommendedName>
</protein>
<dbReference type="PANTHER" id="PTHR33597:SF11">
    <property type="entry name" value="OS07G0620600 PROTEIN"/>
    <property type="match status" value="1"/>
</dbReference>
<dbReference type="EMBL" id="PSQE01000004">
    <property type="protein sequence ID" value="RHN58369.1"/>
    <property type="molecule type" value="Genomic_DNA"/>
</dbReference>
<feature type="domain" description="DUF7870" evidence="1">
    <location>
        <begin position="166"/>
        <end position="337"/>
    </location>
</feature>
<comment type="caution">
    <text evidence="3">The sequence shown here is derived from an EMBL/GenBank/DDBJ whole genome shotgun (WGS) entry which is preliminary data.</text>
</comment>
<name>A0A396HYG2_MEDTR</name>
<organism evidence="3">
    <name type="scientific">Medicago truncatula</name>
    <name type="common">Barrel medic</name>
    <name type="synonym">Medicago tribuloides</name>
    <dbReference type="NCBI Taxonomy" id="3880"/>
    <lineage>
        <taxon>Eukaryota</taxon>
        <taxon>Viridiplantae</taxon>
        <taxon>Streptophyta</taxon>
        <taxon>Embryophyta</taxon>
        <taxon>Tracheophyta</taxon>
        <taxon>Spermatophyta</taxon>
        <taxon>Magnoliopsida</taxon>
        <taxon>eudicotyledons</taxon>
        <taxon>Gunneridae</taxon>
        <taxon>Pentapetalae</taxon>
        <taxon>rosids</taxon>
        <taxon>fabids</taxon>
        <taxon>Fabales</taxon>
        <taxon>Fabaceae</taxon>
        <taxon>Papilionoideae</taxon>
        <taxon>50 kb inversion clade</taxon>
        <taxon>NPAAA clade</taxon>
        <taxon>Hologalegina</taxon>
        <taxon>IRL clade</taxon>
        <taxon>Trifolieae</taxon>
        <taxon>Medicago</taxon>
    </lineage>
</organism>
<dbReference type="Pfam" id="PF25276">
    <property type="entry name" value="DUF7870"/>
    <property type="match status" value="1"/>
</dbReference>
<dbReference type="EMBL" id="PSQE01000004">
    <property type="protein sequence ID" value="RHN58370.1"/>
    <property type="molecule type" value="Genomic_DNA"/>
</dbReference>
<dbReference type="InterPro" id="IPR057192">
    <property type="entry name" value="DUF7870"/>
</dbReference>
<proteinExistence type="predicted"/>
<evidence type="ECO:0000259" key="1">
    <source>
        <dbReference type="Pfam" id="PF25276"/>
    </source>
</evidence>
<gene>
    <name evidence="2" type="ORF">MtrunA17_Chr4g0001691</name>
    <name evidence="3" type="ORF">MtrunA17_Chr4g0001701</name>
</gene>
<dbReference type="PANTHER" id="PTHR33597">
    <property type="entry name" value="OS02G0760400 PROTEIN"/>
    <property type="match status" value="1"/>
</dbReference>